<dbReference type="RefSeq" id="WP_136952891.1">
    <property type="nucleotide sequence ID" value="NZ_CP039712.1"/>
</dbReference>
<dbReference type="Pfam" id="PF00583">
    <property type="entry name" value="Acetyltransf_1"/>
    <property type="match status" value="1"/>
</dbReference>
<dbReference type="Proteomes" id="UP000298615">
    <property type="component" value="Chromosome"/>
</dbReference>
<dbReference type="PANTHER" id="PTHR13947">
    <property type="entry name" value="GNAT FAMILY N-ACETYLTRANSFERASE"/>
    <property type="match status" value="1"/>
</dbReference>
<dbReference type="CDD" id="cd04301">
    <property type="entry name" value="NAT_SF"/>
    <property type="match status" value="1"/>
</dbReference>
<keyword evidence="1 2" id="KW-0808">Transferase</keyword>
<dbReference type="InterPro" id="IPR050769">
    <property type="entry name" value="NAT_camello-type"/>
</dbReference>
<name>A0A4D7CSV9_9ENTE</name>
<sequence>MQLKKIQWLSKEYFEGINLRNEQLNIPSNLTLITDAPVDEELAIHLVAVIDQKVVATLFLDNTDNPHQAQIKQVAVSPDYRGKNIGKSIMTYAENIARQQGYHSIVLNARDSAWKFYEKLGYVAVDQPFAKGSMMMQPYYKSI</sequence>
<dbReference type="SUPFAM" id="SSF55729">
    <property type="entry name" value="Acyl-CoA N-acyltransferases (Nat)"/>
    <property type="match status" value="1"/>
</dbReference>
<protein>
    <submittedName>
        <fullName evidence="2">GNAT family N-acetyltransferase</fullName>
    </submittedName>
</protein>
<dbReference type="InterPro" id="IPR000182">
    <property type="entry name" value="GNAT_dom"/>
</dbReference>
<dbReference type="KEGG" id="vao:FA707_03350"/>
<gene>
    <name evidence="2" type="ORF">FA707_03350</name>
</gene>
<dbReference type="OrthoDB" id="9775804at2"/>
<accession>A0A4D7CSV9</accession>
<keyword evidence="3" id="KW-1185">Reference proteome</keyword>
<dbReference type="InterPro" id="IPR016181">
    <property type="entry name" value="Acyl_CoA_acyltransferase"/>
</dbReference>
<organism evidence="2 3">
    <name type="scientific">Vagococcus zengguangii</name>
    <dbReference type="NCBI Taxonomy" id="2571750"/>
    <lineage>
        <taxon>Bacteria</taxon>
        <taxon>Bacillati</taxon>
        <taxon>Bacillota</taxon>
        <taxon>Bacilli</taxon>
        <taxon>Lactobacillales</taxon>
        <taxon>Enterococcaceae</taxon>
        <taxon>Vagococcus</taxon>
    </lineage>
</organism>
<evidence type="ECO:0000256" key="1">
    <source>
        <dbReference type="ARBA" id="ARBA00022679"/>
    </source>
</evidence>
<dbReference type="AlphaFoldDB" id="A0A4D7CSV9"/>
<evidence type="ECO:0000313" key="3">
    <source>
        <dbReference type="Proteomes" id="UP000298615"/>
    </source>
</evidence>
<evidence type="ECO:0000313" key="2">
    <source>
        <dbReference type="EMBL" id="QCI86054.1"/>
    </source>
</evidence>
<dbReference type="PANTHER" id="PTHR13947:SF37">
    <property type="entry name" value="LD18367P"/>
    <property type="match status" value="1"/>
</dbReference>
<dbReference type="EMBL" id="CP039712">
    <property type="protein sequence ID" value="QCI86054.1"/>
    <property type="molecule type" value="Genomic_DNA"/>
</dbReference>
<reference evidence="2 3" key="1">
    <citation type="submission" date="2019-04" db="EMBL/GenBank/DDBJ databases">
        <title>Vagococcus sp. nov., isolated from faeces of yaks (Bos grunniens).</title>
        <authorList>
            <person name="Ge Y."/>
        </authorList>
    </citation>
    <scope>NUCLEOTIDE SEQUENCE [LARGE SCALE GENOMIC DNA]</scope>
    <source>
        <strain evidence="2 3">MN-17</strain>
    </source>
</reference>
<dbReference type="GO" id="GO:0008080">
    <property type="term" value="F:N-acetyltransferase activity"/>
    <property type="evidence" value="ECO:0007669"/>
    <property type="project" value="InterPro"/>
</dbReference>
<proteinExistence type="predicted"/>
<dbReference type="PROSITE" id="PS51186">
    <property type="entry name" value="GNAT"/>
    <property type="match status" value="1"/>
</dbReference>
<dbReference type="Gene3D" id="3.40.630.30">
    <property type="match status" value="1"/>
</dbReference>